<evidence type="ECO:0000313" key="2">
    <source>
        <dbReference type="EMBL" id="GAB0205201.1"/>
    </source>
</evidence>
<accession>A0ABC9Y6M0</accession>
<dbReference type="InterPro" id="IPR005135">
    <property type="entry name" value="Endo/exonuclease/phosphatase"/>
</dbReference>
<evidence type="ECO:0000259" key="1">
    <source>
        <dbReference type="Pfam" id="PF14529"/>
    </source>
</evidence>
<dbReference type="Proteomes" id="UP001623348">
    <property type="component" value="Unassembled WGS sequence"/>
</dbReference>
<evidence type="ECO:0000313" key="3">
    <source>
        <dbReference type="Proteomes" id="UP001623348"/>
    </source>
</evidence>
<dbReference type="SUPFAM" id="SSF56219">
    <property type="entry name" value="DNase I-like"/>
    <property type="match status" value="1"/>
</dbReference>
<dbReference type="AlphaFoldDB" id="A0ABC9Y6M0"/>
<dbReference type="PANTHER" id="PTHR33395">
    <property type="entry name" value="TRANSCRIPTASE, PUTATIVE-RELATED-RELATED"/>
    <property type="match status" value="1"/>
</dbReference>
<reference evidence="2 3" key="1">
    <citation type="submission" date="2024-06" db="EMBL/GenBank/DDBJ databases">
        <title>The draft genome of Grus japonensis, version 3.</title>
        <authorList>
            <person name="Nabeshima K."/>
            <person name="Suzuki S."/>
            <person name="Onuma M."/>
        </authorList>
    </citation>
    <scope>NUCLEOTIDE SEQUENCE [LARGE SCALE GENOMIC DNA]</scope>
    <source>
        <strain evidence="2 3">451A</strain>
    </source>
</reference>
<sequence length="213" mass="24188">MRAQLECIELPLSVDEEQVEILWVRIKGQATMGDTVVGVYYRPPDQEEDVDEAFCRQLEVASRSQALVLMGDFSHPDICWKGNTARHTQSRRFLQSTDDNFLTQVVEKPTRRGVLLDLILTNKEGLVEDVKAGGSLGYSDHEMVEFRILRGRSRAISRINTLDFRRANFGLFKDLLGRILWVRALEHGVVQESWSTAGQAPLPPSSRLVHPKE</sequence>
<keyword evidence="3" id="KW-1185">Reference proteome</keyword>
<gene>
    <name evidence="2" type="ORF">GRJ2_002985700</name>
</gene>
<name>A0ABC9Y6M0_GRUJA</name>
<dbReference type="InterPro" id="IPR036691">
    <property type="entry name" value="Endo/exonu/phosph_ase_sf"/>
</dbReference>
<proteinExistence type="predicted"/>
<dbReference type="PANTHER" id="PTHR33395:SF22">
    <property type="entry name" value="REVERSE TRANSCRIPTASE DOMAIN-CONTAINING PROTEIN"/>
    <property type="match status" value="1"/>
</dbReference>
<feature type="domain" description="Endonuclease/exonuclease/phosphatase" evidence="1">
    <location>
        <begin position="37"/>
        <end position="144"/>
    </location>
</feature>
<dbReference type="EMBL" id="BAAFJT010000040">
    <property type="protein sequence ID" value="GAB0205201.1"/>
    <property type="molecule type" value="Genomic_DNA"/>
</dbReference>
<organism evidence="2 3">
    <name type="scientific">Grus japonensis</name>
    <name type="common">Japanese crane</name>
    <name type="synonym">Red-crowned crane</name>
    <dbReference type="NCBI Taxonomy" id="30415"/>
    <lineage>
        <taxon>Eukaryota</taxon>
        <taxon>Metazoa</taxon>
        <taxon>Chordata</taxon>
        <taxon>Craniata</taxon>
        <taxon>Vertebrata</taxon>
        <taxon>Euteleostomi</taxon>
        <taxon>Archelosauria</taxon>
        <taxon>Archosauria</taxon>
        <taxon>Dinosauria</taxon>
        <taxon>Saurischia</taxon>
        <taxon>Theropoda</taxon>
        <taxon>Coelurosauria</taxon>
        <taxon>Aves</taxon>
        <taxon>Neognathae</taxon>
        <taxon>Neoaves</taxon>
        <taxon>Gruiformes</taxon>
        <taxon>Gruidae</taxon>
        <taxon>Grus</taxon>
    </lineage>
</organism>
<comment type="caution">
    <text evidence="2">The sequence shown here is derived from an EMBL/GenBank/DDBJ whole genome shotgun (WGS) entry which is preliminary data.</text>
</comment>
<protein>
    <recommendedName>
        <fullName evidence="1">Endonuclease/exonuclease/phosphatase domain-containing protein</fullName>
    </recommendedName>
</protein>
<dbReference type="Gene3D" id="3.60.10.10">
    <property type="entry name" value="Endonuclease/exonuclease/phosphatase"/>
    <property type="match status" value="1"/>
</dbReference>
<dbReference type="Pfam" id="PF14529">
    <property type="entry name" value="Exo_endo_phos_2"/>
    <property type="match status" value="1"/>
</dbReference>